<feature type="region of interest" description="Disordered" evidence="6">
    <location>
        <begin position="46"/>
        <end position="74"/>
    </location>
</feature>
<evidence type="ECO:0000259" key="8">
    <source>
        <dbReference type="Pfam" id="PF20811"/>
    </source>
</evidence>
<dbReference type="GO" id="GO:0005737">
    <property type="term" value="C:cytoplasm"/>
    <property type="evidence" value="ECO:0007669"/>
    <property type="project" value="TreeGrafter"/>
</dbReference>
<feature type="domain" description="PARG helical" evidence="8">
    <location>
        <begin position="198"/>
        <end position="294"/>
    </location>
</feature>
<organism evidence="9 10">
    <name type="scientific">Vitrella brassicaformis (strain CCMP3155)</name>
    <dbReference type="NCBI Taxonomy" id="1169540"/>
    <lineage>
        <taxon>Eukaryota</taxon>
        <taxon>Sar</taxon>
        <taxon>Alveolata</taxon>
        <taxon>Colpodellida</taxon>
        <taxon>Vitrellaceae</taxon>
        <taxon>Vitrella</taxon>
    </lineage>
</organism>
<dbReference type="STRING" id="1169540.A0A0G4GMI6"/>
<evidence type="ECO:0000256" key="1">
    <source>
        <dbReference type="ARBA" id="ARBA00009545"/>
    </source>
</evidence>
<dbReference type="Pfam" id="PF20811">
    <property type="entry name" value="PARG_cat_N"/>
    <property type="match status" value="1"/>
</dbReference>
<dbReference type="Pfam" id="PF05028">
    <property type="entry name" value="PARG_cat_C"/>
    <property type="match status" value="1"/>
</dbReference>
<dbReference type="PANTHER" id="PTHR12837">
    <property type="entry name" value="POLY ADP-RIBOSE GLYCOHYDROLASE"/>
    <property type="match status" value="1"/>
</dbReference>
<dbReference type="Proteomes" id="UP000041254">
    <property type="component" value="Unassembled WGS sequence"/>
</dbReference>
<dbReference type="InParanoid" id="A0A0G4GMI6"/>
<proteinExistence type="inferred from homology"/>
<dbReference type="GO" id="GO:0009225">
    <property type="term" value="P:nucleotide-sugar metabolic process"/>
    <property type="evidence" value="ECO:0007669"/>
    <property type="project" value="TreeGrafter"/>
</dbReference>
<dbReference type="GO" id="GO:0005634">
    <property type="term" value="C:nucleus"/>
    <property type="evidence" value="ECO:0007669"/>
    <property type="project" value="TreeGrafter"/>
</dbReference>
<dbReference type="InterPro" id="IPR048362">
    <property type="entry name" value="PARG_helical"/>
</dbReference>
<gene>
    <name evidence="9" type="ORF">Vbra_10151</name>
</gene>
<dbReference type="EC" id="3.2.1.143" evidence="2"/>
<sequence length="484" mass="53226">MSDRGCRVRGCTFASCQKTGRHHCSNCDNTDSDHFATDCPYGRGRHSIPSGGRHSPNNRHSSSREGSRQPKGRRVGCRVPGCYHANCLRTGHHYCKWCKDTDSAHFAADCHRKPGFSGEYPANTALAFSLPWPSFPFWSHYPSPQYSSPRSIQDILAHHATDEGRAKEPTDVTRLLSTLQSAMGGRGGSFHGVERVLTSTFIDETLPVLCGILSRGDSSFPLQPPSSHPHSTMEKKMTARQCFVLIGAGFLCLHQHGDGSLNFDRLFDNHTPSGMAKLQCFIHYLDVMARTIKQGNTAETERLVVFQALSSPEAGIHEWATSTAPLVDVRFVQGTQASIFDAPAIRGDFANAHIGGGTLGNGAVQEEILFSIEPECLVARHLFPRAMQPTEAFMIVGSKTFSKTSGYGRETLRFAGPVLDTATTRHVDGHPVLNKYIVAFDAVNFGEHRGDQQYDERCVLRELNKAHAALPLQWPIGRLGLRDG</sequence>
<dbReference type="InterPro" id="IPR046372">
    <property type="entry name" value="PARG_cat_C"/>
</dbReference>
<dbReference type="GO" id="GO:0005975">
    <property type="term" value="P:carbohydrate metabolic process"/>
    <property type="evidence" value="ECO:0007669"/>
    <property type="project" value="InterPro"/>
</dbReference>
<feature type="active site" evidence="4">
    <location>
        <position position="348"/>
    </location>
</feature>
<accession>A0A0G4GMI6</accession>
<dbReference type="PhylomeDB" id="A0A0G4GMI6"/>
<feature type="active site" evidence="4">
    <location>
        <position position="366"/>
    </location>
</feature>
<evidence type="ECO:0000313" key="9">
    <source>
        <dbReference type="EMBL" id="CEM31401.1"/>
    </source>
</evidence>
<dbReference type="InterPro" id="IPR007724">
    <property type="entry name" value="Poly_GlycHdrlase"/>
</dbReference>
<keyword evidence="3" id="KW-0378">Hydrolase</keyword>
<reference evidence="9 10" key="1">
    <citation type="submission" date="2014-11" db="EMBL/GenBank/DDBJ databases">
        <authorList>
            <person name="Zhu J."/>
            <person name="Qi W."/>
            <person name="Song R."/>
        </authorList>
    </citation>
    <scope>NUCLEOTIDE SEQUENCE [LARGE SCALE GENOMIC DNA]</scope>
</reference>
<feature type="binding site" evidence="5">
    <location>
        <position position="407"/>
    </location>
    <ligand>
        <name>substrate</name>
    </ligand>
</feature>
<feature type="binding site" evidence="5">
    <location>
        <position position="365"/>
    </location>
    <ligand>
        <name>substrate</name>
    </ligand>
</feature>
<dbReference type="GO" id="GO:0006282">
    <property type="term" value="P:regulation of DNA repair"/>
    <property type="evidence" value="ECO:0007669"/>
    <property type="project" value="InterPro"/>
</dbReference>
<comment type="similarity">
    <text evidence="1">Belongs to the poly(ADP-ribose) glycohydrolase family.</text>
</comment>
<evidence type="ECO:0000256" key="4">
    <source>
        <dbReference type="PIRSR" id="PIRSR607724-1"/>
    </source>
</evidence>
<evidence type="ECO:0000259" key="7">
    <source>
        <dbReference type="Pfam" id="PF05028"/>
    </source>
</evidence>
<name>A0A0G4GMI6_VITBC</name>
<evidence type="ECO:0000256" key="2">
    <source>
        <dbReference type="ARBA" id="ARBA00012255"/>
    </source>
</evidence>
<feature type="domain" description="PARG catalytic Macro" evidence="7">
    <location>
        <begin position="317"/>
        <end position="469"/>
    </location>
</feature>
<feature type="active site" evidence="4">
    <location>
        <position position="367"/>
    </location>
</feature>
<dbReference type="GO" id="GO:0004649">
    <property type="term" value="F:poly(ADP-ribose) glycohydrolase activity"/>
    <property type="evidence" value="ECO:0007669"/>
    <property type="project" value="UniProtKB-EC"/>
</dbReference>
<feature type="binding site" evidence="5">
    <location>
        <position position="351"/>
    </location>
    <ligand>
        <name>substrate</name>
    </ligand>
</feature>
<evidence type="ECO:0000256" key="5">
    <source>
        <dbReference type="PIRSR" id="PIRSR607724-2"/>
    </source>
</evidence>
<dbReference type="AlphaFoldDB" id="A0A0G4GMI6"/>
<evidence type="ECO:0000313" key="10">
    <source>
        <dbReference type="Proteomes" id="UP000041254"/>
    </source>
</evidence>
<keyword evidence="10" id="KW-1185">Reference proteome</keyword>
<dbReference type="VEuPathDB" id="CryptoDB:Vbra_10151"/>
<dbReference type="OrthoDB" id="1937899at2759"/>
<dbReference type="GO" id="GO:1990966">
    <property type="term" value="P:ATP generation from poly-ADP-D-ribose"/>
    <property type="evidence" value="ECO:0007669"/>
    <property type="project" value="TreeGrafter"/>
</dbReference>
<evidence type="ECO:0000256" key="3">
    <source>
        <dbReference type="ARBA" id="ARBA00022801"/>
    </source>
</evidence>
<dbReference type="PANTHER" id="PTHR12837:SF0">
    <property type="entry name" value="POLY(ADP-RIBOSE) GLYCOHYDROLASE"/>
    <property type="match status" value="1"/>
</dbReference>
<dbReference type="EMBL" id="CDMY01000718">
    <property type="protein sequence ID" value="CEM31401.1"/>
    <property type="molecule type" value="Genomic_DNA"/>
</dbReference>
<protein>
    <recommendedName>
        <fullName evidence="2">poly(ADP-ribose) glycohydrolase</fullName>
        <ecNumber evidence="2">3.2.1.143</ecNumber>
    </recommendedName>
</protein>
<evidence type="ECO:0000256" key="6">
    <source>
        <dbReference type="SAM" id="MobiDB-lite"/>
    </source>
</evidence>